<feature type="binding site" evidence="9 10">
    <location>
        <position position="45"/>
    </location>
    <ligand>
        <name>FAD</name>
        <dbReference type="ChEBI" id="CHEBI:57692"/>
    </ligand>
</feature>
<dbReference type="GO" id="GO:0004497">
    <property type="term" value="F:monooxygenase activity"/>
    <property type="evidence" value="ECO:0007669"/>
    <property type="project" value="UniProtKB-UniRule"/>
</dbReference>
<keyword evidence="8" id="KW-1185">Reference proteome</keyword>
<evidence type="ECO:0000313" key="8">
    <source>
        <dbReference type="Proteomes" id="UP000236182"/>
    </source>
</evidence>
<dbReference type="GO" id="GO:0071949">
    <property type="term" value="F:FAD binding"/>
    <property type="evidence" value="ECO:0007669"/>
    <property type="project" value="InterPro"/>
</dbReference>
<keyword evidence="5" id="KW-0963">Cytoplasm</keyword>
<evidence type="ECO:0000256" key="3">
    <source>
        <dbReference type="ARBA" id="ARBA00023002"/>
    </source>
</evidence>
<comment type="subcellular location">
    <subcellularLocation>
        <location evidence="5">Cytoplasm</location>
    </subcellularLocation>
</comment>
<evidence type="ECO:0000256" key="1">
    <source>
        <dbReference type="ARBA" id="ARBA00022630"/>
    </source>
</evidence>
<evidence type="ECO:0007829" key="10">
    <source>
        <dbReference type="PDB" id="8ER1"/>
    </source>
</evidence>
<dbReference type="SMR" id="A0A316WTJ0"/>
<feature type="binding site" evidence="5 9">
    <location>
        <position position="60"/>
    </location>
    <ligand>
        <name>FAD</name>
        <dbReference type="ChEBI" id="CHEBI:57692"/>
    </ligand>
</feature>
<feature type="binding site" evidence="5 9">
    <location>
        <position position="310"/>
    </location>
    <ligand>
        <name>FAD</name>
        <dbReference type="ChEBI" id="CHEBI:57692"/>
    </ligand>
</feature>
<dbReference type="PDB" id="8ER1">
    <property type="method" value="X-ray"/>
    <property type="resolution" value="1.90 A"/>
    <property type="chains" value="A=1-387"/>
</dbReference>
<keyword evidence="3 5" id="KW-0560">Oxidoreductase</keyword>
<dbReference type="SUPFAM" id="SSF51905">
    <property type="entry name" value="FAD/NAD(P)-binding domain"/>
    <property type="match status" value="1"/>
</dbReference>
<dbReference type="EMBL" id="PPEI02000003">
    <property type="protein sequence ID" value="PWN64762.1"/>
    <property type="molecule type" value="Genomic_DNA"/>
</dbReference>
<dbReference type="HAMAP" id="MF_00845">
    <property type="entry name" value="TetX_monooxygenase"/>
    <property type="match status" value="1"/>
</dbReference>
<keyword evidence="5" id="KW-0521">NADP</keyword>
<dbReference type="Gene3D" id="3.50.50.60">
    <property type="entry name" value="FAD/NAD(P)-binding domain"/>
    <property type="match status" value="1"/>
</dbReference>
<comment type="catalytic activity">
    <reaction evidence="5">
        <text>a tetracycline + NADPH + O2 + H(+) = an 11a-hydroxytetracycline + NADP(+) + H2O</text>
        <dbReference type="Rhea" id="RHEA:61444"/>
        <dbReference type="ChEBI" id="CHEBI:15377"/>
        <dbReference type="ChEBI" id="CHEBI:15378"/>
        <dbReference type="ChEBI" id="CHEBI:15379"/>
        <dbReference type="ChEBI" id="CHEBI:57783"/>
        <dbReference type="ChEBI" id="CHEBI:58349"/>
        <dbReference type="ChEBI" id="CHEBI:144644"/>
        <dbReference type="ChEBI" id="CHEBI:144645"/>
    </reaction>
</comment>
<dbReference type="Proteomes" id="UP000236182">
    <property type="component" value="Unassembled WGS sequence"/>
</dbReference>
<comment type="domain">
    <text evidence="5">Consists of an N-terminal FAD-binding domain with a Rossman fold and a C-terminal substrate-binding domain.</text>
</comment>
<dbReference type="InterPro" id="IPR036188">
    <property type="entry name" value="FAD/NAD-bd_sf"/>
</dbReference>
<feature type="binding site" evidence="9 10">
    <location>
        <position position="26"/>
    </location>
    <ligand>
        <name>FAD</name>
        <dbReference type="ChEBI" id="CHEBI:57692"/>
    </ligand>
</feature>
<gene>
    <name evidence="7" type="primary">tet(X)</name>
    <name evidence="7" type="ORF">C1638_012850</name>
</gene>
<comment type="function">
    <text evidence="5">An FAD-requiring monooxygenase active on some tetracycline antibiotic derivatives, which leads to their inactivation. Hydroxylates carbon 11a of tetracycline and some analogs.</text>
</comment>
<evidence type="ECO:0000313" key="7">
    <source>
        <dbReference type="EMBL" id="PWN64762.1"/>
    </source>
</evidence>
<evidence type="ECO:0000256" key="2">
    <source>
        <dbReference type="ARBA" id="ARBA00022827"/>
    </source>
</evidence>
<dbReference type="GO" id="GO:0046677">
    <property type="term" value="P:response to antibiotic"/>
    <property type="evidence" value="ECO:0007669"/>
    <property type="project" value="InterPro"/>
</dbReference>
<feature type="binding site" evidence="5 9">
    <location>
        <position position="116"/>
    </location>
    <ligand>
        <name>FAD</name>
        <dbReference type="ChEBI" id="CHEBI:57692"/>
    </ligand>
</feature>
<dbReference type="PANTHER" id="PTHR46972">
    <property type="entry name" value="MONOOXYGENASE ASQM-RELATED"/>
    <property type="match status" value="1"/>
</dbReference>
<dbReference type="NCBIfam" id="NF033111">
    <property type="entry name" value="tet_monoox_X"/>
    <property type="match status" value="1"/>
</dbReference>
<organism evidence="7 8">
    <name type="scientific">Chryseobacterium oncorhynchi</name>
    <dbReference type="NCBI Taxonomy" id="741074"/>
    <lineage>
        <taxon>Bacteria</taxon>
        <taxon>Pseudomonadati</taxon>
        <taxon>Bacteroidota</taxon>
        <taxon>Flavobacteriia</taxon>
        <taxon>Flavobacteriales</taxon>
        <taxon>Weeksellaceae</taxon>
        <taxon>Chryseobacterium group</taxon>
        <taxon>Chryseobacterium</taxon>
    </lineage>
</organism>
<comment type="similarity">
    <text evidence="5">Belongs to the aromatic-ring hydroxylase family. TetX subfamily.</text>
</comment>
<dbReference type="EC" id="1.14.13.-" evidence="5"/>
<protein>
    <recommendedName>
        <fullName evidence="5">Flavin-dependent monooxygenase</fullName>
    </recommendedName>
    <alternativeName>
        <fullName evidence="5">TetX monooxygenase</fullName>
        <shortName evidence="5">TetX</shortName>
        <ecNumber evidence="5">1.14.13.-</ecNumber>
    </alternativeName>
</protein>
<accession>A0A316WTJ0</accession>
<sequence>MTLKPANKNMTLLKHKKITIIGAGPVGLTMARLLQQNGVDITVYERDKDQDARIFGGTLDLHRDSGQEAMKRAGLLQTYYDLALPMGVNIVDEKGNILTTKNVRPENRFDNPEINRNDLRTILLNSLQNDTVIWDRKLVTLEPDKEKWILTFEDKSSETADLVIIANGGMSKVRKFVTDTEVEETGTFNIQADIHQPEVNCPGFFQLCNGNRLMAAHQGNLLFANPNNNGALHFGISFKTPDEWKSKTRVDFQDRNSVVDFLLKKFSDWDERYKELIRLTSSFVGLATRIFPLDKSWKSKRPLPITMIGDAAHLMPPFAGQGVNSGLMDALILSDNLTNGKFNSIEEAIENYEQQMFAYGREAQAESIINETEMFSLDFSFQKLMNL</sequence>
<comment type="cofactor">
    <cofactor evidence="5">
        <name>FAD</name>
        <dbReference type="ChEBI" id="CHEBI:57692"/>
    </cofactor>
</comment>
<dbReference type="AlphaFoldDB" id="A0A316WTJ0"/>
<reference evidence="9 10" key="2">
    <citation type="journal article" date="2023" name="Commun. Biol.">
        <title>Structure of anhydrotetracycline-bound Tet(X6) reveals the mechanism for inhibition of type 1 tetracycline destructases.</title>
        <authorList>
            <person name="Kumar H."/>
            <person name="Williford E.E."/>
            <person name="Blake K.S."/>
            <person name="Virgin-Downey B."/>
            <person name="Dantas G."/>
            <person name="Wencewicz T.A."/>
            <person name="Tolia N.H."/>
        </authorList>
    </citation>
    <scope>X-RAY CRYSTALLOGRAPHY (1.90 ANGSTROMS) IN COMPLEX WITH FAD</scope>
</reference>
<keyword evidence="2 5" id="KW-0274">FAD</keyword>
<feature type="binding site" evidence="9 10">
    <location>
        <position position="46"/>
    </location>
    <ligand>
        <name>FAD</name>
        <dbReference type="ChEBI" id="CHEBI:57692"/>
    </ligand>
</feature>
<keyword evidence="5 9" id="KW-0547">Nucleotide-binding</keyword>
<dbReference type="PDB" id="8ER0">
    <property type="method" value="X-ray"/>
    <property type="resolution" value="2.20 A"/>
    <property type="chains" value="A/B=1-387"/>
</dbReference>
<dbReference type="PANTHER" id="PTHR46972:SF1">
    <property type="entry name" value="FAD DEPENDENT OXIDOREDUCTASE DOMAIN-CONTAINING PROTEIN"/>
    <property type="match status" value="1"/>
</dbReference>
<feature type="binding site" evidence="9 10">
    <location>
        <position position="167"/>
    </location>
    <ligand>
        <name>FAD</name>
        <dbReference type="ChEBI" id="CHEBI:57692"/>
    </ligand>
</feature>
<proteinExistence type="evidence at protein level"/>
<dbReference type="GO" id="GO:0005737">
    <property type="term" value="C:cytoplasm"/>
    <property type="evidence" value="ECO:0007669"/>
    <property type="project" value="UniProtKB-SubCell"/>
</dbReference>
<dbReference type="PRINTS" id="PR00420">
    <property type="entry name" value="RNGMNOXGNASE"/>
</dbReference>
<evidence type="ECO:0007829" key="9">
    <source>
        <dbReference type="PDB" id="8ER0"/>
    </source>
</evidence>
<evidence type="ECO:0000256" key="5">
    <source>
        <dbReference type="HAMAP-Rule" id="MF_00845"/>
    </source>
</evidence>
<name>A0A316WTJ0_9FLAO</name>
<dbReference type="InterPro" id="IPR002938">
    <property type="entry name" value="FAD-bd"/>
</dbReference>
<reference evidence="7" key="1">
    <citation type="submission" date="2018-04" db="EMBL/GenBank/DDBJ databases">
        <title>Draft Genome Sequences of Chryseobacterium lactis NCTC11390T isolated from milk, Chryseobacterium oncorhynchi 701B-08T from rainbow trout, and Chryseobacterium viscerum 687B-08T from diseased fish.</title>
        <authorList>
            <person name="Jeong J.-J."/>
            <person name="Lee Y.J."/>
            <person name="Pathiraja D."/>
            <person name="Park B."/>
            <person name="Choi I.-G."/>
            <person name="Kim K.D."/>
        </authorList>
    </citation>
    <scope>NUCLEOTIDE SEQUENCE [LARGE SCALE GENOMIC DNA]</scope>
    <source>
        <strain evidence="7">701B-08</strain>
    </source>
</reference>
<evidence type="ECO:0000256" key="4">
    <source>
        <dbReference type="ARBA" id="ARBA00023033"/>
    </source>
</evidence>
<feature type="binding site" evidence="9 10">
    <location>
        <position position="138"/>
    </location>
    <ligand>
        <name>FAD</name>
        <dbReference type="ChEBI" id="CHEBI:57692"/>
    </ligand>
</feature>
<dbReference type="InterPro" id="IPR043683">
    <property type="entry name" value="TetX_monooxygenase"/>
</dbReference>
<dbReference type="Pfam" id="PF01494">
    <property type="entry name" value="FAD_binding_3"/>
    <property type="match status" value="1"/>
</dbReference>
<comment type="caution">
    <text evidence="7">The sequence shown here is derived from an EMBL/GenBank/DDBJ whole genome shotgun (WGS) entry which is preliminary data.</text>
</comment>
<keyword evidence="1 5" id="KW-0285">Flavoprotein</keyword>
<dbReference type="OrthoDB" id="9782160at2"/>
<keyword evidence="4 5" id="KW-0503">Monooxygenase</keyword>
<comment type="subunit">
    <text evidence="5">Monomer.</text>
</comment>
<feature type="domain" description="FAD-binding" evidence="6">
    <location>
        <begin position="18"/>
        <end position="338"/>
    </location>
</feature>
<feature type="binding site" evidence="5">
    <location>
        <position position="53"/>
    </location>
    <ligand>
        <name>NADPH</name>
        <dbReference type="ChEBI" id="CHEBI:57783"/>
    </ligand>
</feature>
<feature type="binding site" evidence="9 10">
    <location>
        <position position="323"/>
    </location>
    <ligand>
        <name>FAD</name>
        <dbReference type="ChEBI" id="CHEBI:57692"/>
    </ligand>
</feature>
<evidence type="ECO:0000259" key="6">
    <source>
        <dbReference type="Pfam" id="PF01494"/>
    </source>
</evidence>
<keyword evidence="9 10" id="KW-0002">3D-structure</keyword>